<evidence type="ECO:0000256" key="1">
    <source>
        <dbReference type="SAM" id="Phobius"/>
    </source>
</evidence>
<dbReference type="EMBL" id="CAXLJM020000017">
    <property type="protein sequence ID" value="CAL8083958.1"/>
    <property type="molecule type" value="Genomic_DNA"/>
</dbReference>
<organism evidence="2 3">
    <name type="scientific">Orchesella dallaii</name>
    <dbReference type="NCBI Taxonomy" id="48710"/>
    <lineage>
        <taxon>Eukaryota</taxon>
        <taxon>Metazoa</taxon>
        <taxon>Ecdysozoa</taxon>
        <taxon>Arthropoda</taxon>
        <taxon>Hexapoda</taxon>
        <taxon>Collembola</taxon>
        <taxon>Entomobryomorpha</taxon>
        <taxon>Entomobryoidea</taxon>
        <taxon>Orchesellidae</taxon>
        <taxon>Orchesellinae</taxon>
        <taxon>Orchesella</taxon>
    </lineage>
</organism>
<keyword evidence="1" id="KW-0812">Transmembrane</keyword>
<evidence type="ECO:0000313" key="3">
    <source>
        <dbReference type="Proteomes" id="UP001642540"/>
    </source>
</evidence>
<accession>A0ABP1Q616</accession>
<feature type="transmembrane region" description="Helical" evidence="1">
    <location>
        <begin position="52"/>
        <end position="77"/>
    </location>
</feature>
<reference evidence="2 3" key="1">
    <citation type="submission" date="2024-08" db="EMBL/GenBank/DDBJ databases">
        <authorList>
            <person name="Cucini C."/>
            <person name="Frati F."/>
        </authorList>
    </citation>
    <scope>NUCLEOTIDE SEQUENCE [LARGE SCALE GENOMIC DNA]</scope>
</reference>
<evidence type="ECO:0000313" key="2">
    <source>
        <dbReference type="EMBL" id="CAL8083958.1"/>
    </source>
</evidence>
<evidence type="ECO:0008006" key="4">
    <source>
        <dbReference type="Google" id="ProtNLM"/>
    </source>
</evidence>
<name>A0ABP1Q616_9HEXA</name>
<keyword evidence="1" id="KW-1133">Transmembrane helix</keyword>
<feature type="transmembrane region" description="Helical" evidence="1">
    <location>
        <begin position="89"/>
        <end position="109"/>
    </location>
</feature>
<feature type="transmembrane region" description="Helical" evidence="1">
    <location>
        <begin position="12"/>
        <end position="32"/>
    </location>
</feature>
<gene>
    <name evidence="2" type="ORF">ODALV1_LOCUS5649</name>
</gene>
<comment type="caution">
    <text evidence="2">The sequence shown here is derived from an EMBL/GenBank/DDBJ whole genome shotgun (WGS) entry which is preliminary data.</text>
</comment>
<protein>
    <recommendedName>
        <fullName evidence="4">Transmembrane protein</fullName>
    </recommendedName>
</protein>
<keyword evidence="1" id="KW-0472">Membrane</keyword>
<feature type="transmembrane region" description="Helical" evidence="1">
    <location>
        <begin position="121"/>
        <end position="146"/>
    </location>
</feature>
<dbReference type="Proteomes" id="UP001642540">
    <property type="component" value="Unassembled WGS sequence"/>
</dbReference>
<keyword evidence="3" id="KW-1185">Reference proteome</keyword>
<sequence length="195" mass="22612">MTLIQSHDMSWPFIKILLIIDLILLLPTYMIIPQLDKLIAKESLSSYFGVPVFPILCTFWVWVKYFVLPIPSVIIAFTSEANVEFTRKCLKIWVALKVIVNAMTIMFLNPYSNLWEYWDTILISFCIFRIIYELFVIGSVLGYLCLPTPQFDEMCSELIDPPPDYESVTDPSKQAEFPVEVQVENPPPAYHTLYI</sequence>
<proteinExistence type="predicted"/>